<feature type="region of interest" description="Disordered" evidence="1">
    <location>
        <begin position="402"/>
        <end position="439"/>
    </location>
</feature>
<feature type="compositionally biased region" description="Basic and acidic residues" evidence="1">
    <location>
        <begin position="407"/>
        <end position="429"/>
    </location>
</feature>
<feature type="compositionally biased region" description="Low complexity" evidence="1">
    <location>
        <begin position="77"/>
        <end position="86"/>
    </location>
</feature>
<feature type="region of interest" description="Disordered" evidence="1">
    <location>
        <begin position="1"/>
        <end position="26"/>
    </location>
</feature>
<accession>A0A6J4KG23</accession>
<feature type="compositionally biased region" description="Basic and acidic residues" evidence="1">
    <location>
        <begin position="357"/>
        <end position="377"/>
    </location>
</feature>
<name>A0A6J4KG23_9ACTN</name>
<proteinExistence type="predicted"/>
<feature type="compositionally biased region" description="Basic and acidic residues" evidence="1">
    <location>
        <begin position="199"/>
        <end position="217"/>
    </location>
</feature>
<dbReference type="EMBL" id="CADCTS010000227">
    <property type="protein sequence ID" value="CAA9303986.1"/>
    <property type="molecule type" value="Genomic_DNA"/>
</dbReference>
<organism evidence="2">
    <name type="scientific">uncultured Friedmanniella sp</name>
    <dbReference type="NCBI Taxonomy" id="335381"/>
    <lineage>
        <taxon>Bacteria</taxon>
        <taxon>Bacillati</taxon>
        <taxon>Actinomycetota</taxon>
        <taxon>Actinomycetes</taxon>
        <taxon>Propionibacteriales</taxon>
        <taxon>Nocardioidaceae</taxon>
        <taxon>Friedmanniella</taxon>
        <taxon>environmental samples</taxon>
    </lineage>
</organism>
<sequence>EPDRHPDPATARHRPPGRHRLLHGQRPGVVRHHRLRLVRRGDQPAVLPGGGRGHGAALHLRRLRHVVPDPPARRPGARLLLRPVGPQGSADADHRHHDRRHGDHGLRPDGRHDRRGRRARDPGVPAAAGLLRRRGVRDRDHLPGGERPAPQGVLRLLAGGDAGLGDAAGVGLRLRAQLLPDHRPARRLGVAHPVLLRPADRARRALHPAEDGRDPGVRRHRAGQVAGGADPRGPHGPGAQRGRRRRPGLDLGLPDPLHAHLRRQQPRAAPLRRLPRRDHQRPGQLRRRPLRGPAGRPGRAAADHAARGRGLAGARAAAVPRAGGQPVGAGADPGPGGAGHPDGLLLRPGTRPAVLHVPDRDPHDGAVDLLQPRRDPVRRLRPHRAHLADQRQRQPAVAELLLHGRGRRLDPRPARDPQPRVRDPGRRVDPAAASHPGCL</sequence>
<feature type="compositionally biased region" description="Basic residues" evidence="1">
    <location>
        <begin position="11"/>
        <end position="26"/>
    </location>
</feature>
<feature type="region of interest" description="Disordered" evidence="1">
    <location>
        <begin position="199"/>
        <end position="377"/>
    </location>
</feature>
<feature type="non-terminal residue" evidence="2">
    <location>
        <position position="1"/>
    </location>
</feature>
<feature type="compositionally biased region" description="Low complexity" evidence="1">
    <location>
        <begin position="308"/>
        <end position="324"/>
    </location>
</feature>
<gene>
    <name evidence="2" type="ORF">AVDCRST_MAG48-1553</name>
</gene>
<evidence type="ECO:0000313" key="2">
    <source>
        <dbReference type="EMBL" id="CAA9303986.1"/>
    </source>
</evidence>
<feature type="region of interest" description="Disordered" evidence="1">
    <location>
        <begin position="67"/>
        <end position="152"/>
    </location>
</feature>
<protein>
    <submittedName>
        <fullName evidence="2">Uncharacterized MFS-type transporter</fullName>
    </submittedName>
</protein>
<feature type="compositionally biased region" description="Basic residues" evidence="1">
    <location>
        <begin position="273"/>
        <end position="290"/>
    </location>
</feature>
<dbReference type="AlphaFoldDB" id="A0A6J4KG23"/>
<evidence type="ECO:0000256" key="1">
    <source>
        <dbReference type="SAM" id="MobiDB-lite"/>
    </source>
</evidence>
<reference evidence="2" key="1">
    <citation type="submission" date="2020-02" db="EMBL/GenBank/DDBJ databases">
        <authorList>
            <person name="Meier V. D."/>
        </authorList>
    </citation>
    <scope>NUCLEOTIDE SEQUENCE</scope>
    <source>
        <strain evidence="2">AVDCRST_MAG48</strain>
    </source>
</reference>
<feature type="non-terminal residue" evidence="2">
    <location>
        <position position="439"/>
    </location>
</feature>
<feature type="compositionally biased region" description="Low complexity" evidence="1">
    <location>
        <begin position="291"/>
        <end position="300"/>
    </location>
</feature>
<feature type="compositionally biased region" description="Basic and acidic residues" evidence="1">
    <location>
        <begin position="91"/>
        <end position="112"/>
    </location>
</feature>
<feature type="compositionally biased region" description="Gly residues" evidence="1">
    <location>
        <begin position="325"/>
        <end position="340"/>
    </location>
</feature>